<reference evidence="1" key="1">
    <citation type="submission" date="2017-03" db="EMBL/GenBank/DDBJ databases">
        <title>The mitochondrial genome of the carnivorous plant Utricularia reniformis (Lentibulariaceae): structure, comparative analysis and evolutionary landmarks.</title>
        <authorList>
            <person name="Silva S.R."/>
            <person name="Alvarenga D.O."/>
            <person name="Michael T.P."/>
            <person name="Miranda V.F.O."/>
            <person name="Varani A.M."/>
        </authorList>
    </citation>
    <scope>NUCLEOTIDE SEQUENCE</scope>
</reference>
<accession>A0A1Y0AZ84</accession>
<gene>
    <name evidence="1" type="ORF">AEK19_MT0172</name>
</gene>
<evidence type="ECO:0000313" key="1">
    <source>
        <dbReference type="EMBL" id="ART30454.1"/>
    </source>
</evidence>
<proteinExistence type="predicted"/>
<name>A0A1Y0AZ84_9LAMI</name>
<dbReference type="AlphaFoldDB" id="A0A1Y0AZ84"/>
<keyword evidence="1" id="KW-0496">Mitochondrion</keyword>
<sequence length="48" mass="5213">MGGFTPAGLTGEMVLVRELGLDDILLARNDLRKSGDILFHCIVISAKR</sequence>
<geneLocation type="mitochondrion" evidence="1"/>
<dbReference type="EMBL" id="KY774314">
    <property type="protein sequence ID" value="ART30454.1"/>
    <property type="molecule type" value="Genomic_DNA"/>
</dbReference>
<organism evidence="1">
    <name type="scientific">Utricularia reniformis</name>
    <dbReference type="NCBI Taxonomy" id="192314"/>
    <lineage>
        <taxon>Eukaryota</taxon>
        <taxon>Viridiplantae</taxon>
        <taxon>Streptophyta</taxon>
        <taxon>Embryophyta</taxon>
        <taxon>Tracheophyta</taxon>
        <taxon>Spermatophyta</taxon>
        <taxon>Magnoliopsida</taxon>
        <taxon>eudicotyledons</taxon>
        <taxon>Gunneridae</taxon>
        <taxon>Pentapetalae</taxon>
        <taxon>asterids</taxon>
        <taxon>lamiids</taxon>
        <taxon>Lamiales</taxon>
        <taxon>Lentibulariaceae</taxon>
        <taxon>Utricularia</taxon>
    </lineage>
</organism>
<protein>
    <submittedName>
        <fullName evidence="1">Uncharacterized protein</fullName>
    </submittedName>
</protein>